<keyword evidence="1" id="KW-0853">WD repeat</keyword>
<evidence type="ECO:0000313" key="5">
    <source>
        <dbReference type="Proteomes" id="UP000803884"/>
    </source>
</evidence>
<name>A0AB34KF47_9PEZI</name>
<sequence length="448" mass="49020">MNLGNIPGYYFDEEKRKYFKITANHSAQFTGAKYTKSNVRHERQAAKKRKVEQRADKKRQAQTIKRSRLLALPQYAGLGLHREVGVRSHASDLIHADEAFISQLRYEHLHSAQSTVLSAHAIPSSKQTLLTQIVTNASISGDATCVFTCPGDISHSSRTRRPAPKQPQPAVDPTSLIAAFSDRVMSTSVWPANDPQKILVCAGSGLQNAYISSLRHDDLVPQPPVFLSLGTEETTLWDSAIAPTGSTAAISASDAVRHISLSGDVLSTLKRSADSRSLSWLNPTTIAAGASKTVLLWDTCAQGSTPRFSSPHTITGVQTVPSSSGTQLLVSTNYGLSLHDTRSSTSKSSKPLLHFPLTHEGPQLVFDVSKRDLVAVSAKNGARDEIRVLSLRTGREVRTLPLPKEVVKRPTQLAWREDERGVEFLQACIGERIGRWCWDDRGEDSDDA</sequence>
<dbReference type="InterPro" id="IPR011047">
    <property type="entry name" value="Quinoprotein_ADH-like_sf"/>
</dbReference>
<keyword evidence="2" id="KW-0677">Repeat</keyword>
<feature type="region of interest" description="Disordered" evidence="3">
    <location>
        <begin position="39"/>
        <end position="60"/>
    </location>
</feature>
<evidence type="ECO:0000256" key="3">
    <source>
        <dbReference type="SAM" id="MobiDB-lite"/>
    </source>
</evidence>
<evidence type="ECO:0000256" key="1">
    <source>
        <dbReference type="ARBA" id="ARBA00022574"/>
    </source>
</evidence>
<dbReference type="EMBL" id="JAAQHG020000052">
    <property type="protein sequence ID" value="KAL1582386.1"/>
    <property type="molecule type" value="Genomic_DNA"/>
</dbReference>
<keyword evidence="5" id="KW-1185">Reference proteome</keyword>
<evidence type="ECO:0000256" key="2">
    <source>
        <dbReference type="ARBA" id="ARBA00022737"/>
    </source>
</evidence>
<dbReference type="PANTHER" id="PTHR44472:SF1">
    <property type="entry name" value="DDB1 AND CUL4 ASSOCIATED FACTOR 4"/>
    <property type="match status" value="1"/>
</dbReference>
<dbReference type="AlphaFoldDB" id="A0AB34KF47"/>
<protein>
    <submittedName>
        <fullName evidence="4">Uncharacterized protein</fullName>
    </submittedName>
</protein>
<organism evidence="4 5">
    <name type="scientific">Cladosporium halotolerans</name>
    <dbReference type="NCBI Taxonomy" id="1052096"/>
    <lineage>
        <taxon>Eukaryota</taxon>
        <taxon>Fungi</taxon>
        <taxon>Dikarya</taxon>
        <taxon>Ascomycota</taxon>
        <taxon>Pezizomycotina</taxon>
        <taxon>Dothideomycetes</taxon>
        <taxon>Dothideomycetidae</taxon>
        <taxon>Cladosporiales</taxon>
        <taxon>Cladosporiaceae</taxon>
        <taxon>Cladosporium</taxon>
    </lineage>
</organism>
<dbReference type="PANTHER" id="PTHR44472">
    <property type="entry name" value="DDB1- AND CUL4-ASSOCIATED FACTOR 4-RELATED"/>
    <property type="match status" value="1"/>
</dbReference>
<comment type="caution">
    <text evidence="4">The sequence shown here is derived from an EMBL/GenBank/DDBJ whole genome shotgun (WGS) entry which is preliminary data.</text>
</comment>
<accession>A0AB34KF47</accession>
<dbReference type="GeneID" id="96010340"/>
<dbReference type="InterPro" id="IPR052254">
    <property type="entry name" value="CUL4-DDB1_E3_ligase_receptor"/>
</dbReference>
<dbReference type="GO" id="GO:0080008">
    <property type="term" value="C:Cul4-RING E3 ubiquitin ligase complex"/>
    <property type="evidence" value="ECO:0007669"/>
    <property type="project" value="TreeGrafter"/>
</dbReference>
<dbReference type="RefSeq" id="XP_069225493.1">
    <property type="nucleotide sequence ID" value="XM_069377502.1"/>
</dbReference>
<reference evidence="4 5" key="1">
    <citation type="journal article" date="2020" name="Microbiol. Resour. Announc.">
        <title>Draft Genome Sequence of a Cladosporium Species Isolated from the Mesophotic Ascidian Didemnum maculosum.</title>
        <authorList>
            <person name="Gioti A."/>
            <person name="Siaperas R."/>
            <person name="Nikolaivits E."/>
            <person name="Le Goff G."/>
            <person name="Ouazzani J."/>
            <person name="Kotoulas G."/>
            <person name="Topakas E."/>
        </authorList>
    </citation>
    <scope>NUCLEOTIDE SEQUENCE [LARGE SCALE GENOMIC DNA]</scope>
    <source>
        <strain evidence="4 5">TM138-S3</strain>
    </source>
</reference>
<dbReference type="InterPro" id="IPR015943">
    <property type="entry name" value="WD40/YVTN_repeat-like_dom_sf"/>
</dbReference>
<dbReference type="SUPFAM" id="SSF50998">
    <property type="entry name" value="Quinoprotein alcohol dehydrogenase-like"/>
    <property type="match status" value="1"/>
</dbReference>
<dbReference type="Gene3D" id="2.130.10.10">
    <property type="entry name" value="YVTN repeat-like/Quinoprotein amine dehydrogenase"/>
    <property type="match status" value="1"/>
</dbReference>
<proteinExistence type="predicted"/>
<gene>
    <name evidence="4" type="ORF">WHR41_08898</name>
</gene>
<dbReference type="Proteomes" id="UP000803884">
    <property type="component" value="Unassembled WGS sequence"/>
</dbReference>
<evidence type="ECO:0000313" key="4">
    <source>
        <dbReference type="EMBL" id="KAL1582386.1"/>
    </source>
</evidence>